<comment type="cofactor">
    <cofactor evidence="1">
        <name>Ca(2+)</name>
        <dbReference type="ChEBI" id="CHEBI:29108"/>
    </cofactor>
</comment>
<evidence type="ECO:0000256" key="9">
    <source>
        <dbReference type="ARBA" id="ARBA00022703"/>
    </source>
</evidence>
<keyword evidence="16" id="KW-0539">Nucleus</keyword>
<keyword evidence="11" id="KW-0832">Ubl conjugation</keyword>
<evidence type="ECO:0000256" key="20">
    <source>
        <dbReference type="ARBA" id="ARBA00078307"/>
    </source>
</evidence>
<dbReference type="Gene3D" id="1.10.437.10">
    <property type="entry name" value="Blc2-like"/>
    <property type="match status" value="1"/>
</dbReference>
<evidence type="ECO:0000256" key="4">
    <source>
        <dbReference type="ARBA" id="ARBA00004186"/>
    </source>
</evidence>
<evidence type="ECO:0000256" key="15">
    <source>
        <dbReference type="ARBA" id="ARBA00023212"/>
    </source>
</evidence>
<evidence type="ECO:0000256" key="2">
    <source>
        <dbReference type="ARBA" id="ARBA00004126"/>
    </source>
</evidence>
<evidence type="ECO:0000256" key="18">
    <source>
        <dbReference type="ARBA" id="ARBA00067191"/>
    </source>
</evidence>
<dbReference type="GO" id="GO:0031965">
    <property type="term" value="C:nuclear membrane"/>
    <property type="evidence" value="ECO:0007669"/>
    <property type="project" value="UniProtKB-SubCell"/>
</dbReference>
<dbReference type="InterPro" id="IPR036834">
    <property type="entry name" value="Bcl-2-like_sf"/>
</dbReference>
<dbReference type="Pfam" id="PF00452">
    <property type="entry name" value="Bcl-2"/>
    <property type="match status" value="1"/>
</dbReference>
<gene>
    <name evidence="23" type="primary">Bcl2l10</name>
    <name evidence="23" type="ORF">FOF47_R22539</name>
</gene>
<accession>A0A6G1AXX8</accession>
<evidence type="ECO:0000256" key="21">
    <source>
        <dbReference type="SAM" id="MobiDB-lite"/>
    </source>
</evidence>
<evidence type="ECO:0000313" key="24">
    <source>
        <dbReference type="Proteomes" id="UP000475037"/>
    </source>
</evidence>
<keyword evidence="10" id="KW-0256">Endoplasmic reticulum</keyword>
<protein>
    <recommendedName>
        <fullName evidence="18">Bcl-2-like protein 10</fullName>
    </recommendedName>
    <alternativeName>
        <fullName evidence="19">Anti-apoptotic protein Boo</fullName>
    </alternativeName>
    <alternativeName>
        <fullName evidence="20">Apoptosis regulator Bcl-B</fullName>
    </alternativeName>
</protein>
<evidence type="ECO:0000259" key="22">
    <source>
        <dbReference type="SMART" id="SM00337"/>
    </source>
</evidence>
<dbReference type="GO" id="GO:0006915">
    <property type="term" value="P:apoptotic process"/>
    <property type="evidence" value="ECO:0007669"/>
    <property type="project" value="UniProtKB-KW"/>
</dbReference>
<keyword evidence="14" id="KW-0472">Membrane</keyword>
<dbReference type="InterPro" id="IPR002475">
    <property type="entry name" value="Bcl2-like"/>
</dbReference>
<evidence type="ECO:0000256" key="13">
    <source>
        <dbReference type="ARBA" id="ARBA00023128"/>
    </source>
</evidence>
<evidence type="ECO:0000256" key="10">
    <source>
        <dbReference type="ARBA" id="ARBA00022824"/>
    </source>
</evidence>
<evidence type="ECO:0000256" key="12">
    <source>
        <dbReference type="ARBA" id="ARBA00022989"/>
    </source>
</evidence>
<organism evidence="23 24">
    <name type="scientific">Crocuta crocuta</name>
    <name type="common">Spotted hyena</name>
    <dbReference type="NCBI Taxonomy" id="9678"/>
    <lineage>
        <taxon>Eukaryota</taxon>
        <taxon>Metazoa</taxon>
        <taxon>Chordata</taxon>
        <taxon>Craniata</taxon>
        <taxon>Vertebrata</taxon>
        <taxon>Euteleostomi</taxon>
        <taxon>Mammalia</taxon>
        <taxon>Eutheria</taxon>
        <taxon>Laurasiatheria</taxon>
        <taxon>Carnivora</taxon>
        <taxon>Feliformia</taxon>
        <taxon>Hyaenidae</taxon>
        <taxon>Crocuta</taxon>
    </lineage>
</organism>
<evidence type="ECO:0000256" key="6">
    <source>
        <dbReference type="ARBA" id="ARBA00009458"/>
    </source>
</evidence>
<dbReference type="FunFam" id="1.10.437.10:FF:000014">
    <property type="entry name" value="Bcl-2-like protein 10"/>
    <property type="match status" value="1"/>
</dbReference>
<dbReference type="SMART" id="SM00337">
    <property type="entry name" value="BCL"/>
    <property type="match status" value="1"/>
</dbReference>
<feature type="non-terminal residue" evidence="23">
    <location>
        <position position="1"/>
    </location>
</feature>
<comment type="similarity">
    <text evidence="6">Belongs to the Bcl-2 family.</text>
</comment>
<dbReference type="PROSITE" id="PS50062">
    <property type="entry name" value="BCL2_FAMILY"/>
    <property type="match status" value="1"/>
</dbReference>
<evidence type="ECO:0000313" key="23">
    <source>
        <dbReference type="EMBL" id="KAF0880470.1"/>
    </source>
</evidence>
<dbReference type="GO" id="GO:0005783">
    <property type="term" value="C:endoplasmic reticulum"/>
    <property type="evidence" value="ECO:0007669"/>
    <property type="project" value="UniProtKB-SubCell"/>
</dbReference>
<keyword evidence="8" id="KW-0812">Transmembrane</keyword>
<dbReference type="Proteomes" id="UP000475037">
    <property type="component" value="Unassembled WGS sequence"/>
</dbReference>
<evidence type="ECO:0000256" key="16">
    <source>
        <dbReference type="ARBA" id="ARBA00023242"/>
    </source>
</evidence>
<evidence type="ECO:0000256" key="8">
    <source>
        <dbReference type="ARBA" id="ARBA00022692"/>
    </source>
</evidence>
<proteinExistence type="inferred from homology"/>
<dbReference type="AlphaFoldDB" id="A0A6G1AXX8"/>
<reference evidence="23 24" key="1">
    <citation type="submission" date="2019-11" db="EMBL/GenBank/DDBJ databases">
        <authorList>
            <person name="Yang C."/>
            <person name="Li F."/>
        </authorList>
    </citation>
    <scope>NUCLEOTIDE SEQUENCE [LARGE SCALE GENOMIC DNA]</scope>
    <source>
        <strain evidence="23">KB4526</strain>
        <tissue evidence="23">Muscle</tissue>
    </source>
</reference>
<keyword evidence="7" id="KW-0963">Cytoplasm</keyword>
<dbReference type="InterPro" id="IPR046371">
    <property type="entry name" value="Bcl-2_BH1-3"/>
</dbReference>
<keyword evidence="9" id="KW-0053">Apoptosis</keyword>
<dbReference type="GO" id="GO:0005819">
    <property type="term" value="C:spindle"/>
    <property type="evidence" value="ECO:0007669"/>
    <property type="project" value="UniProtKB-SubCell"/>
</dbReference>
<keyword evidence="24" id="KW-1185">Reference proteome</keyword>
<name>A0A6G1AXX8_CROCR</name>
<evidence type="ECO:0000256" key="19">
    <source>
        <dbReference type="ARBA" id="ARBA00077411"/>
    </source>
</evidence>
<keyword evidence="12" id="KW-1133">Transmembrane helix</keyword>
<sequence>MADALRERTARLLTDYLEFCARAPGSSARAPSTLEAKVLRYLATQVQQSHQGFLSDYRGYRGNRVALVEQLERDLFANPQNVSWGHIAALLIFAGTLLERPPPGTYLTLTPGQEQDLEWKTNVDEDCQHLVALLCSRLTGRHRAWLEAHDGWVSAGRIRGSGTGRAAEDAPTWPAPEGTSRPQPPVGRWLLSLLLTHAAIFLENTAGPGSSVMCYSNDLNLLLEKIIMSSKIFNPFLPA</sequence>
<feature type="domain" description="Bcl-2 Bcl-2 homology region 1-3" evidence="22">
    <location>
        <begin position="39"/>
        <end position="152"/>
    </location>
</feature>
<keyword evidence="13" id="KW-0496">Mitochondrion</keyword>
<dbReference type="EMBL" id="VOAJ01003118">
    <property type="protein sequence ID" value="KAF0880470.1"/>
    <property type="molecule type" value="Genomic_DNA"/>
</dbReference>
<dbReference type="GO" id="GO:0005739">
    <property type="term" value="C:mitochondrion"/>
    <property type="evidence" value="ECO:0007669"/>
    <property type="project" value="UniProtKB-SubCell"/>
</dbReference>
<evidence type="ECO:0000256" key="17">
    <source>
        <dbReference type="ARBA" id="ARBA00053352"/>
    </source>
</evidence>
<evidence type="ECO:0000256" key="3">
    <source>
        <dbReference type="ARBA" id="ARBA00004173"/>
    </source>
</evidence>
<comment type="caution">
    <text evidence="23">The sequence shown here is derived from an EMBL/GenBank/DDBJ whole genome shotgun (WGS) entry which is preliminary data.</text>
</comment>
<evidence type="ECO:0000256" key="7">
    <source>
        <dbReference type="ARBA" id="ARBA00022490"/>
    </source>
</evidence>
<feature type="non-terminal residue" evidence="23">
    <location>
        <position position="239"/>
    </location>
</feature>
<evidence type="ECO:0000256" key="1">
    <source>
        <dbReference type="ARBA" id="ARBA00001913"/>
    </source>
</evidence>
<feature type="region of interest" description="Disordered" evidence="21">
    <location>
        <begin position="160"/>
        <end position="182"/>
    </location>
</feature>
<keyword evidence="15" id="KW-0206">Cytoskeleton</keyword>
<evidence type="ECO:0000256" key="5">
    <source>
        <dbReference type="ARBA" id="ARBA00004240"/>
    </source>
</evidence>
<comment type="function">
    <text evidence="17">Promotes cell survival by suppressing apoptosis induced by BAX but not BAK. Increases binding of AHCYL1/IRBIT to ITPR1. Reduces ITPR1-mediated calcium release from the endoplasmic reticulum cooperatively with AHCYL1/IRBIT under normal cellular conditions. Under apoptotic stress conditions, dissociates from ITPR1 and is displaced from mitochondria-associated endoplasmic reticulum membranes, leading to increased Ca(2+) transfer to mitochondria which promotes apoptosis. Required for the correct formation of the microtubule organizing center during oocyte cell division, potentially via regulation of protein abundance and localization of other microtubule organizing center components such as AURKA and TPX2.</text>
</comment>
<comment type="subcellular location">
    <subcellularLocation>
        <location evidence="4">Cytoplasm</location>
        <location evidence="4">Cytoskeleton</location>
        <location evidence="4">Spindle</location>
    </subcellularLocation>
    <subcellularLocation>
        <location evidence="5">Endoplasmic reticulum</location>
    </subcellularLocation>
    <subcellularLocation>
        <location evidence="3">Mitochondrion</location>
    </subcellularLocation>
    <subcellularLocation>
        <location evidence="2">Nucleus membrane</location>
    </subcellularLocation>
</comment>
<evidence type="ECO:0000256" key="14">
    <source>
        <dbReference type="ARBA" id="ARBA00023136"/>
    </source>
</evidence>
<dbReference type="GO" id="GO:0042981">
    <property type="term" value="P:regulation of apoptotic process"/>
    <property type="evidence" value="ECO:0007669"/>
    <property type="project" value="InterPro"/>
</dbReference>
<evidence type="ECO:0000256" key="11">
    <source>
        <dbReference type="ARBA" id="ARBA00022843"/>
    </source>
</evidence>
<dbReference type="SUPFAM" id="SSF56854">
    <property type="entry name" value="Bcl-2 inhibitors of programmed cell death"/>
    <property type="match status" value="1"/>
</dbReference>